<accession>A0AAD1SXN3</accession>
<gene>
    <name evidence="2" type="ORF">PECUL_23A023066</name>
</gene>
<keyword evidence="3" id="KW-1185">Reference proteome</keyword>
<evidence type="ECO:0000313" key="3">
    <source>
        <dbReference type="Proteomes" id="UP001295444"/>
    </source>
</evidence>
<keyword evidence="1" id="KW-0812">Transmembrane</keyword>
<organism evidence="2 3">
    <name type="scientific">Pelobates cultripes</name>
    <name type="common">Western spadefoot toad</name>
    <dbReference type="NCBI Taxonomy" id="61616"/>
    <lineage>
        <taxon>Eukaryota</taxon>
        <taxon>Metazoa</taxon>
        <taxon>Chordata</taxon>
        <taxon>Craniata</taxon>
        <taxon>Vertebrata</taxon>
        <taxon>Euteleostomi</taxon>
        <taxon>Amphibia</taxon>
        <taxon>Batrachia</taxon>
        <taxon>Anura</taxon>
        <taxon>Pelobatoidea</taxon>
        <taxon>Pelobatidae</taxon>
        <taxon>Pelobates</taxon>
    </lineage>
</organism>
<dbReference type="AlphaFoldDB" id="A0AAD1SXN3"/>
<dbReference type="EMBL" id="OW240920">
    <property type="protein sequence ID" value="CAH2314404.1"/>
    <property type="molecule type" value="Genomic_DNA"/>
</dbReference>
<keyword evidence="1" id="KW-0472">Membrane</keyword>
<protein>
    <submittedName>
        <fullName evidence="2">Uncharacterized protein</fullName>
    </submittedName>
</protein>
<evidence type="ECO:0000313" key="2">
    <source>
        <dbReference type="EMBL" id="CAH2314404.1"/>
    </source>
</evidence>
<sequence length="77" mass="8713">ILPGRTWDGFFQVSSLTGSLTLCLVRCFLRSQFPRKSRFRSYPPIRLLPVSIPLLPDQNQGALAHASRKNGVRCSKR</sequence>
<name>A0AAD1SXN3_PELCU</name>
<reference evidence="2" key="1">
    <citation type="submission" date="2022-03" db="EMBL/GenBank/DDBJ databases">
        <authorList>
            <person name="Alioto T."/>
            <person name="Alioto T."/>
            <person name="Gomez Garrido J."/>
        </authorList>
    </citation>
    <scope>NUCLEOTIDE SEQUENCE</scope>
</reference>
<dbReference type="Proteomes" id="UP001295444">
    <property type="component" value="Chromosome 09"/>
</dbReference>
<feature type="non-terminal residue" evidence="2">
    <location>
        <position position="1"/>
    </location>
</feature>
<keyword evidence="1" id="KW-1133">Transmembrane helix</keyword>
<proteinExistence type="predicted"/>
<feature type="transmembrane region" description="Helical" evidence="1">
    <location>
        <begin position="12"/>
        <end position="29"/>
    </location>
</feature>
<evidence type="ECO:0000256" key="1">
    <source>
        <dbReference type="SAM" id="Phobius"/>
    </source>
</evidence>